<gene>
    <name evidence="9" type="ORF">RIF29_07328</name>
</gene>
<dbReference type="GO" id="GO:0003700">
    <property type="term" value="F:DNA-binding transcription factor activity"/>
    <property type="evidence" value="ECO:0007669"/>
    <property type="project" value="InterPro"/>
</dbReference>
<dbReference type="Gene3D" id="3.30.230.70">
    <property type="entry name" value="GHMP Kinase, N-terminal domain"/>
    <property type="match status" value="1"/>
</dbReference>
<dbReference type="Pfam" id="PF03106">
    <property type="entry name" value="WRKY"/>
    <property type="match status" value="1"/>
</dbReference>
<keyword evidence="4" id="KW-0238">DNA-binding</keyword>
<dbReference type="GO" id="GO:0043565">
    <property type="term" value="F:sequence-specific DNA binding"/>
    <property type="evidence" value="ECO:0007669"/>
    <property type="project" value="InterPro"/>
</dbReference>
<evidence type="ECO:0000256" key="5">
    <source>
        <dbReference type="ARBA" id="ARBA00023163"/>
    </source>
</evidence>
<dbReference type="SUPFAM" id="SSF118290">
    <property type="entry name" value="WRKY DNA-binding domain"/>
    <property type="match status" value="1"/>
</dbReference>
<dbReference type="GO" id="GO:0003723">
    <property type="term" value="F:RNA binding"/>
    <property type="evidence" value="ECO:0007669"/>
    <property type="project" value="UniProtKB-KW"/>
</dbReference>
<dbReference type="PANTHER" id="PTHR11252:SF0">
    <property type="entry name" value="POLYRIBONUCLEOTIDE NUCLEOTIDYLTRANSFERASE 1, MITOCHONDRIAL"/>
    <property type="match status" value="1"/>
</dbReference>
<dbReference type="PROSITE" id="PS50811">
    <property type="entry name" value="WRKY"/>
    <property type="match status" value="1"/>
</dbReference>
<name>A0AAN9J6T7_CROPI</name>
<evidence type="ECO:0000313" key="10">
    <source>
        <dbReference type="Proteomes" id="UP001372338"/>
    </source>
</evidence>
<evidence type="ECO:0000256" key="7">
    <source>
        <dbReference type="SAM" id="Coils"/>
    </source>
</evidence>
<organism evidence="9 10">
    <name type="scientific">Crotalaria pallida</name>
    <name type="common">Smooth rattlebox</name>
    <name type="synonym">Crotalaria striata</name>
    <dbReference type="NCBI Taxonomy" id="3830"/>
    <lineage>
        <taxon>Eukaryota</taxon>
        <taxon>Viridiplantae</taxon>
        <taxon>Streptophyta</taxon>
        <taxon>Embryophyta</taxon>
        <taxon>Tracheophyta</taxon>
        <taxon>Spermatophyta</taxon>
        <taxon>Magnoliopsida</taxon>
        <taxon>eudicotyledons</taxon>
        <taxon>Gunneridae</taxon>
        <taxon>Pentapetalae</taxon>
        <taxon>rosids</taxon>
        <taxon>fabids</taxon>
        <taxon>Fabales</taxon>
        <taxon>Fabaceae</taxon>
        <taxon>Papilionoideae</taxon>
        <taxon>50 kb inversion clade</taxon>
        <taxon>genistoids sensu lato</taxon>
        <taxon>core genistoids</taxon>
        <taxon>Crotalarieae</taxon>
        <taxon>Crotalaria</taxon>
    </lineage>
</organism>
<dbReference type="InterPro" id="IPR003657">
    <property type="entry name" value="WRKY_dom"/>
</dbReference>
<evidence type="ECO:0000256" key="4">
    <source>
        <dbReference type="ARBA" id="ARBA00023125"/>
    </source>
</evidence>
<dbReference type="GO" id="GO:0009570">
    <property type="term" value="C:chloroplast stroma"/>
    <property type="evidence" value="ECO:0007669"/>
    <property type="project" value="TreeGrafter"/>
</dbReference>
<dbReference type="GO" id="GO:0004654">
    <property type="term" value="F:polyribonucleotide nucleotidyltransferase activity"/>
    <property type="evidence" value="ECO:0007669"/>
    <property type="project" value="InterPro"/>
</dbReference>
<sequence>MKNGERIDKEKAPIFRVNRKGVEERVVRVKVYDMPKEDCTWRRSGLMISNGQNYPWCISVKGCPAKKHVKREEDDPTMMVIKYQGKHCHSQTSPKDVPPNPNGELVDYSFPPSCVGEVGRLGAPSRREIGHGMLAERSLEPILPSDVDFPYTIRVESTITESNGSSRYAALKRGIRANISREVGFYRYSSLVAYWDRQRQLSMMSFSTVNLSSIESTDCFCWELSYECQIANISFCDSKINFMRELKFIYDEDNRFSKTRKSMYKEKVNKLNELYKESSEEWSRKAADLEGVIKAMESHLKQVEDEHMHKIWKNQIEEKPLKSSNVVWIMNLPFDTKAKEWLAAEEKGESILCFDEIQILSKADNNIVMEAVDPEVSVTCIDLFTLRMIWVELN</sequence>
<dbReference type="SMART" id="SM00774">
    <property type="entry name" value="WRKY"/>
    <property type="match status" value="1"/>
</dbReference>
<evidence type="ECO:0000259" key="8">
    <source>
        <dbReference type="PROSITE" id="PS50811"/>
    </source>
</evidence>
<dbReference type="SUPFAM" id="SSF54211">
    <property type="entry name" value="Ribosomal protein S5 domain 2-like"/>
    <property type="match status" value="1"/>
</dbReference>
<dbReference type="Pfam" id="PF01138">
    <property type="entry name" value="RNase_PH"/>
    <property type="match status" value="1"/>
</dbReference>
<accession>A0AAN9J6T7</accession>
<dbReference type="Gene3D" id="2.20.25.80">
    <property type="entry name" value="WRKY domain"/>
    <property type="match status" value="1"/>
</dbReference>
<evidence type="ECO:0000256" key="1">
    <source>
        <dbReference type="ARBA" id="ARBA00004123"/>
    </source>
</evidence>
<dbReference type="PANTHER" id="PTHR11252">
    <property type="entry name" value="POLYRIBONUCLEOTIDE NUCLEOTIDYLTRANSFERASE"/>
    <property type="match status" value="1"/>
</dbReference>
<dbReference type="InterPro" id="IPR027408">
    <property type="entry name" value="PNPase/RNase_PH_dom_sf"/>
</dbReference>
<dbReference type="GO" id="GO:0005829">
    <property type="term" value="C:cytosol"/>
    <property type="evidence" value="ECO:0007669"/>
    <property type="project" value="TreeGrafter"/>
</dbReference>
<feature type="domain" description="WRKY" evidence="8">
    <location>
        <begin position="30"/>
        <end position="92"/>
    </location>
</feature>
<keyword evidence="6" id="KW-0539">Nucleus</keyword>
<dbReference type="InterPro" id="IPR020568">
    <property type="entry name" value="Ribosomal_Su5_D2-typ_SF"/>
</dbReference>
<dbReference type="InterPro" id="IPR036576">
    <property type="entry name" value="WRKY_dom_sf"/>
</dbReference>
<keyword evidence="10" id="KW-1185">Reference proteome</keyword>
<keyword evidence="2" id="KW-0694">RNA-binding</keyword>
<protein>
    <recommendedName>
        <fullName evidence="8">WRKY domain-containing protein</fullName>
    </recommendedName>
</protein>
<dbReference type="AlphaFoldDB" id="A0AAN9J6T7"/>
<comment type="caution">
    <text evidence="9">The sequence shown here is derived from an EMBL/GenBank/DDBJ whole genome shotgun (WGS) entry which is preliminary data.</text>
</comment>
<dbReference type="GO" id="GO:0000958">
    <property type="term" value="P:mitochondrial mRNA catabolic process"/>
    <property type="evidence" value="ECO:0007669"/>
    <property type="project" value="TreeGrafter"/>
</dbReference>
<dbReference type="GO" id="GO:0005739">
    <property type="term" value="C:mitochondrion"/>
    <property type="evidence" value="ECO:0007669"/>
    <property type="project" value="TreeGrafter"/>
</dbReference>
<evidence type="ECO:0000256" key="2">
    <source>
        <dbReference type="ARBA" id="ARBA00022884"/>
    </source>
</evidence>
<feature type="coiled-coil region" evidence="7">
    <location>
        <begin position="261"/>
        <end position="306"/>
    </location>
</feature>
<dbReference type="InterPro" id="IPR001247">
    <property type="entry name" value="ExoRNase_PH_dom1"/>
</dbReference>
<reference evidence="9 10" key="1">
    <citation type="submission" date="2024-01" db="EMBL/GenBank/DDBJ databases">
        <title>The genomes of 5 underutilized Papilionoideae crops provide insights into root nodulation and disease resistanc.</title>
        <authorList>
            <person name="Yuan L."/>
        </authorList>
    </citation>
    <scope>NUCLEOTIDE SEQUENCE [LARGE SCALE GENOMIC DNA]</scope>
    <source>
        <strain evidence="9">ZHUSHIDOU_FW_LH</strain>
        <tissue evidence="9">Leaf</tissue>
    </source>
</reference>
<keyword evidence="3" id="KW-0805">Transcription regulation</keyword>
<dbReference type="Proteomes" id="UP001372338">
    <property type="component" value="Unassembled WGS sequence"/>
</dbReference>
<dbReference type="EMBL" id="JAYWIO010000001">
    <property type="protein sequence ID" value="KAK7291849.1"/>
    <property type="molecule type" value="Genomic_DNA"/>
</dbReference>
<dbReference type="GO" id="GO:0005634">
    <property type="term" value="C:nucleus"/>
    <property type="evidence" value="ECO:0007669"/>
    <property type="project" value="UniProtKB-SubCell"/>
</dbReference>
<keyword evidence="7" id="KW-0175">Coiled coil</keyword>
<dbReference type="GO" id="GO:0000965">
    <property type="term" value="P:mitochondrial RNA 3'-end processing"/>
    <property type="evidence" value="ECO:0007669"/>
    <property type="project" value="TreeGrafter"/>
</dbReference>
<dbReference type="InterPro" id="IPR012162">
    <property type="entry name" value="PNPase"/>
</dbReference>
<dbReference type="GO" id="GO:0000175">
    <property type="term" value="F:3'-5'-RNA exonuclease activity"/>
    <property type="evidence" value="ECO:0007669"/>
    <property type="project" value="TreeGrafter"/>
</dbReference>
<evidence type="ECO:0000313" key="9">
    <source>
        <dbReference type="EMBL" id="KAK7291849.1"/>
    </source>
</evidence>
<evidence type="ECO:0000256" key="6">
    <source>
        <dbReference type="ARBA" id="ARBA00023242"/>
    </source>
</evidence>
<proteinExistence type="predicted"/>
<comment type="subcellular location">
    <subcellularLocation>
        <location evidence="1">Nucleus</location>
    </subcellularLocation>
</comment>
<evidence type="ECO:0000256" key="3">
    <source>
        <dbReference type="ARBA" id="ARBA00023015"/>
    </source>
</evidence>
<keyword evidence="5" id="KW-0804">Transcription</keyword>